<name>A0A2G2Y231_CAPAN</name>
<keyword evidence="4" id="KW-0804">Transcription</keyword>
<evidence type="ECO:0000256" key="3">
    <source>
        <dbReference type="ARBA" id="ARBA00023125"/>
    </source>
</evidence>
<organism evidence="8 9">
    <name type="scientific">Capsicum annuum</name>
    <name type="common">Capsicum pepper</name>
    <dbReference type="NCBI Taxonomy" id="4072"/>
    <lineage>
        <taxon>Eukaryota</taxon>
        <taxon>Viridiplantae</taxon>
        <taxon>Streptophyta</taxon>
        <taxon>Embryophyta</taxon>
        <taxon>Tracheophyta</taxon>
        <taxon>Spermatophyta</taxon>
        <taxon>Magnoliopsida</taxon>
        <taxon>eudicotyledons</taxon>
        <taxon>Gunneridae</taxon>
        <taxon>Pentapetalae</taxon>
        <taxon>asterids</taxon>
        <taxon>lamiids</taxon>
        <taxon>Solanales</taxon>
        <taxon>Solanaceae</taxon>
        <taxon>Solanoideae</taxon>
        <taxon>Capsiceae</taxon>
        <taxon>Capsicum</taxon>
    </lineage>
</organism>
<dbReference type="EMBL" id="AYRZ02000027">
    <property type="protein sequence ID" value="PHT63621.1"/>
    <property type="molecule type" value="Genomic_DNA"/>
</dbReference>
<evidence type="ECO:0000256" key="2">
    <source>
        <dbReference type="ARBA" id="ARBA00023015"/>
    </source>
</evidence>
<dbReference type="InterPro" id="IPR036879">
    <property type="entry name" value="TF_MADSbox_sf"/>
</dbReference>
<keyword evidence="2" id="KW-0805">Transcription regulation</keyword>
<dbReference type="GO" id="GO:0006357">
    <property type="term" value="P:regulation of transcription by RNA polymerase II"/>
    <property type="evidence" value="ECO:0000318"/>
    <property type="project" value="GO_Central"/>
</dbReference>
<protein>
    <recommendedName>
        <fullName evidence="7">MADS-box domain-containing protein</fullName>
    </recommendedName>
</protein>
<keyword evidence="5" id="KW-0539">Nucleus</keyword>
<dbReference type="Pfam" id="PF00319">
    <property type="entry name" value="SRF-TF"/>
    <property type="match status" value="1"/>
</dbReference>
<evidence type="ECO:0000313" key="8">
    <source>
        <dbReference type="EMBL" id="PHT63621.1"/>
    </source>
</evidence>
<reference evidence="8 9" key="2">
    <citation type="journal article" date="2017" name="Genome Biol.">
        <title>New reference genome sequences of hot pepper reveal the massive evolution of plant disease-resistance genes by retroduplication.</title>
        <authorList>
            <person name="Kim S."/>
            <person name="Park J."/>
            <person name="Yeom S.I."/>
            <person name="Kim Y.M."/>
            <person name="Seo E."/>
            <person name="Kim K.T."/>
            <person name="Kim M.S."/>
            <person name="Lee J.M."/>
            <person name="Cheong K."/>
            <person name="Shin H.S."/>
            <person name="Kim S.B."/>
            <person name="Han K."/>
            <person name="Lee J."/>
            <person name="Park M."/>
            <person name="Lee H.A."/>
            <person name="Lee H.Y."/>
            <person name="Lee Y."/>
            <person name="Oh S."/>
            <person name="Lee J.H."/>
            <person name="Choi E."/>
            <person name="Choi E."/>
            <person name="Lee S.E."/>
            <person name="Jeon J."/>
            <person name="Kim H."/>
            <person name="Choi G."/>
            <person name="Song H."/>
            <person name="Lee J."/>
            <person name="Lee S.C."/>
            <person name="Kwon J.K."/>
            <person name="Lee H.Y."/>
            <person name="Koo N."/>
            <person name="Hong Y."/>
            <person name="Kim R.W."/>
            <person name="Kang W.H."/>
            <person name="Huh J.H."/>
            <person name="Kang B.C."/>
            <person name="Yang T.J."/>
            <person name="Lee Y.H."/>
            <person name="Bennetzen J.L."/>
            <person name="Choi D."/>
        </authorList>
    </citation>
    <scope>NUCLEOTIDE SEQUENCE [LARGE SCALE GENOMIC DNA]</scope>
    <source>
        <strain evidence="9">cv. CM334</strain>
    </source>
</reference>
<dbReference type="GO" id="GO:0000981">
    <property type="term" value="F:DNA-binding transcription factor activity, RNA polymerase II-specific"/>
    <property type="evidence" value="ECO:0000318"/>
    <property type="project" value="GO_Central"/>
</dbReference>
<keyword evidence="6" id="KW-0175">Coiled coil</keyword>
<dbReference type="InterPro" id="IPR050142">
    <property type="entry name" value="MADS-box/MEF2_TF"/>
</dbReference>
<dbReference type="GO" id="GO:0000978">
    <property type="term" value="F:RNA polymerase II cis-regulatory region sequence-specific DNA binding"/>
    <property type="evidence" value="ECO:0000318"/>
    <property type="project" value="GO_Central"/>
</dbReference>
<dbReference type="SMART" id="SM00432">
    <property type="entry name" value="MADS"/>
    <property type="match status" value="1"/>
</dbReference>
<dbReference type="Proteomes" id="UP000222542">
    <property type="component" value="Unassembled WGS sequence"/>
</dbReference>
<dbReference type="InterPro" id="IPR002100">
    <property type="entry name" value="TF_MADSbox"/>
</dbReference>
<dbReference type="OMA" id="SHIAFME"/>
<dbReference type="PRINTS" id="PR00404">
    <property type="entry name" value="MADSDOMAIN"/>
</dbReference>
<evidence type="ECO:0000313" key="9">
    <source>
        <dbReference type="Proteomes" id="UP000222542"/>
    </source>
</evidence>
<evidence type="ECO:0000256" key="5">
    <source>
        <dbReference type="ARBA" id="ARBA00023242"/>
    </source>
</evidence>
<feature type="coiled-coil region" evidence="6">
    <location>
        <begin position="99"/>
        <end position="133"/>
    </location>
</feature>
<comment type="caution">
    <text evidence="8">The sequence shown here is derived from an EMBL/GenBank/DDBJ whole genome shotgun (WGS) entry which is preliminary data.</text>
</comment>
<dbReference type="Gramene" id="PHT63621">
    <property type="protein sequence ID" value="PHT63621"/>
    <property type="gene ID" value="T459_32556"/>
</dbReference>
<dbReference type="GO" id="GO:0005634">
    <property type="term" value="C:nucleus"/>
    <property type="evidence" value="ECO:0007669"/>
    <property type="project" value="UniProtKB-SubCell"/>
</dbReference>
<dbReference type="SUPFAM" id="SSF55455">
    <property type="entry name" value="SRF-like"/>
    <property type="match status" value="1"/>
</dbReference>
<gene>
    <name evidence="8" type="ORF">T459_32556</name>
</gene>
<dbReference type="PROSITE" id="PS50066">
    <property type="entry name" value="MADS_BOX_2"/>
    <property type="match status" value="1"/>
</dbReference>
<comment type="subcellular location">
    <subcellularLocation>
        <location evidence="1">Nucleus</location>
    </subcellularLocation>
</comment>
<evidence type="ECO:0000256" key="4">
    <source>
        <dbReference type="ARBA" id="ARBA00023163"/>
    </source>
</evidence>
<dbReference type="PANTHER" id="PTHR48019">
    <property type="entry name" value="SERUM RESPONSE FACTOR HOMOLOG"/>
    <property type="match status" value="1"/>
</dbReference>
<accession>A0A2G2Y231</accession>
<evidence type="ECO:0000259" key="7">
    <source>
        <dbReference type="PROSITE" id="PS50066"/>
    </source>
</evidence>
<sequence>MYINIHHISLFFVSHIAFMERKKTAGRRKIPLEKIEKDVDRYSTFSKRCSGLYKEGSELVRENDVDLGIVLTSPTNKTYAFVHPTSNAVIDHFDDQIIAENSRNKVNQLNDRLNELDEREEIAKEKLLALNEMNKTREKNRWEFIDQLNANEIIKFQAWLDVGEFLLKDQLPEASSSSQSPPEDANI</sequence>
<keyword evidence="9" id="KW-1185">Reference proteome</keyword>
<dbReference type="GO" id="GO:0046983">
    <property type="term" value="F:protein dimerization activity"/>
    <property type="evidence" value="ECO:0007669"/>
    <property type="project" value="InterPro"/>
</dbReference>
<reference evidence="8 9" key="1">
    <citation type="journal article" date="2014" name="Nat. Genet.">
        <title>Genome sequence of the hot pepper provides insights into the evolution of pungency in Capsicum species.</title>
        <authorList>
            <person name="Kim S."/>
            <person name="Park M."/>
            <person name="Yeom S.I."/>
            <person name="Kim Y.M."/>
            <person name="Lee J.M."/>
            <person name="Lee H.A."/>
            <person name="Seo E."/>
            <person name="Choi J."/>
            <person name="Cheong K."/>
            <person name="Kim K.T."/>
            <person name="Jung K."/>
            <person name="Lee G.W."/>
            <person name="Oh S.K."/>
            <person name="Bae C."/>
            <person name="Kim S.B."/>
            <person name="Lee H.Y."/>
            <person name="Kim S.Y."/>
            <person name="Kim M.S."/>
            <person name="Kang B.C."/>
            <person name="Jo Y.D."/>
            <person name="Yang H.B."/>
            <person name="Jeong H.J."/>
            <person name="Kang W.H."/>
            <person name="Kwon J.K."/>
            <person name="Shin C."/>
            <person name="Lim J.Y."/>
            <person name="Park J.H."/>
            <person name="Huh J.H."/>
            <person name="Kim J.S."/>
            <person name="Kim B.D."/>
            <person name="Cohen O."/>
            <person name="Paran I."/>
            <person name="Suh M.C."/>
            <person name="Lee S.B."/>
            <person name="Kim Y.K."/>
            <person name="Shin Y."/>
            <person name="Noh S.J."/>
            <person name="Park J."/>
            <person name="Seo Y.S."/>
            <person name="Kwon S.Y."/>
            <person name="Kim H.A."/>
            <person name="Park J.M."/>
            <person name="Kim H.J."/>
            <person name="Choi S.B."/>
            <person name="Bosland P.W."/>
            <person name="Reeves G."/>
            <person name="Jo S.H."/>
            <person name="Lee B.W."/>
            <person name="Cho H.T."/>
            <person name="Choi H.S."/>
            <person name="Lee M.S."/>
            <person name="Yu Y."/>
            <person name="Do Choi Y."/>
            <person name="Park B.S."/>
            <person name="van Deynze A."/>
            <person name="Ashrafi H."/>
            <person name="Hill T."/>
            <person name="Kim W.T."/>
            <person name="Pai H.S."/>
            <person name="Ahn H.K."/>
            <person name="Yeam I."/>
            <person name="Giovannoni J.J."/>
            <person name="Rose J.K."/>
            <person name="Sorensen I."/>
            <person name="Lee S.J."/>
            <person name="Kim R.W."/>
            <person name="Choi I.Y."/>
            <person name="Choi B.S."/>
            <person name="Lim J.S."/>
            <person name="Lee Y.H."/>
            <person name="Choi D."/>
        </authorList>
    </citation>
    <scope>NUCLEOTIDE SEQUENCE [LARGE SCALE GENOMIC DNA]</scope>
    <source>
        <strain evidence="9">cv. CM334</strain>
    </source>
</reference>
<keyword evidence="3" id="KW-0238">DNA-binding</keyword>
<dbReference type="Gene3D" id="3.40.1810.10">
    <property type="entry name" value="Transcription factor, MADS-box"/>
    <property type="match status" value="1"/>
</dbReference>
<evidence type="ECO:0000256" key="6">
    <source>
        <dbReference type="SAM" id="Coils"/>
    </source>
</evidence>
<evidence type="ECO:0000256" key="1">
    <source>
        <dbReference type="ARBA" id="ARBA00004123"/>
    </source>
</evidence>
<feature type="domain" description="MADS-box" evidence="7">
    <location>
        <begin position="25"/>
        <end position="85"/>
    </location>
</feature>
<dbReference type="AlphaFoldDB" id="A0A2G2Y231"/>
<proteinExistence type="predicted"/>